<evidence type="ECO:0000313" key="2">
    <source>
        <dbReference type="Proteomes" id="UP000275777"/>
    </source>
</evidence>
<organism evidence="1 2">
    <name type="scientific">Chromobacterium violaceum</name>
    <dbReference type="NCBI Taxonomy" id="536"/>
    <lineage>
        <taxon>Bacteria</taxon>
        <taxon>Pseudomonadati</taxon>
        <taxon>Pseudomonadota</taxon>
        <taxon>Betaproteobacteria</taxon>
        <taxon>Neisseriales</taxon>
        <taxon>Chromobacteriaceae</taxon>
        <taxon>Chromobacterium</taxon>
    </lineage>
</organism>
<evidence type="ECO:0008006" key="3">
    <source>
        <dbReference type="Google" id="ProtNLM"/>
    </source>
</evidence>
<evidence type="ECO:0000313" key="1">
    <source>
        <dbReference type="EMBL" id="VEB40973.1"/>
    </source>
</evidence>
<dbReference type="Proteomes" id="UP000275777">
    <property type="component" value="Chromosome"/>
</dbReference>
<dbReference type="EMBL" id="LR134182">
    <property type="protein sequence ID" value="VEB40973.1"/>
    <property type="molecule type" value="Genomic_DNA"/>
</dbReference>
<sequence length="50" mass="5236">MFLNTPNDAEKLRHRVLEQAFRASSGEEPARALSIAIVGGGATGVELAPS</sequence>
<dbReference type="Gene3D" id="3.50.50.100">
    <property type="match status" value="1"/>
</dbReference>
<reference evidence="1 2" key="1">
    <citation type="submission" date="2018-12" db="EMBL/GenBank/DDBJ databases">
        <authorList>
            <consortium name="Pathogen Informatics"/>
        </authorList>
    </citation>
    <scope>NUCLEOTIDE SEQUENCE [LARGE SCALE GENOMIC DNA]</scope>
    <source>
        <strain evidence="1 2">NCTC9695</strain>
    </source>
</reference>
<gene>
    <name evidence="1" type="ORF">NCTC9695_01380</name>
</gene>
<accession>A0A447T7V6</accession>
<name>A0A447T7V6_CHRVL</name>
<proteinExistence type="predicted"/>
<dbReference type="AlphaFoldDB" id="A0A447T7V6"/>
<protein>
    <recommendedName>
        <fullName evidence="3">NADH dehydrogenase</fullName>
    </recommendedName>
</protein>